<dbReference type="OrthoDB" id="2612455at2"/>
<reference evidence="1 2" key="1">
    <citation type="submission" date="2018-11" db="EMBL/GenBank/DDBJ databases">
        <title>Complete genome sequence of Paenibacillus baekrokdamisoli strain KCTC 33723.</title>
        <authorList>
            <person name="Kang S.W."/>
            <person name="Lee K.C."/>
            <person name="Kim K.K."/>
            <person name="Kim J.S."/>
            <person name="Kim D.S."/>
            <person name="Ko S.H."/>
            <person name="Yang S.H."/>
            <person name="Lee J.S."/>
        </authorList>
    </citation>
    <scope>NUCLEOTIDE SEQUENCE [LARGE SCALE GENOMIC DNA]</scope>
    <source>
        <strain evidence="1 2">KCTC 33723</strain>
    </source>
</reference>
<evidence type="ECO:0000313" key="1">
    <source>
        <dbReference type="EMBL" id="BBH21292.1"/>
    </source>
</evidence>
<proteinExistence type="predicted"/>
<evidence type="ECO:0000313" key="2">
    <source>
        <dbReference type="Proteomes" id="UP000275368"/>
    </source>
</evidence>
<name>A0A3G9IST5_9BACL</name>
<protein>
    <submittedName>
        <fullName evidence="1">Uncharacterized protein</fullName>
    </submittedName>
</protein>
<dbReference type="Proteomes" id="UP000275368">
    <property type="component" value="Chromosome"/>
</dbReference>
<keyword evidence="2" id="KW-1185">Reference proteome</keyword>
<gene>
    <name evidence="1" type="ORF">Back11_26370</name>
</gene>
<organism evidence="1 2">
    <name type="scientific">Paenibacillus baekrokdamisoli</name>
    <dbReference type="NCBI Taxonomy" id="1712516"/>
    <lineage>
        <taxon>Bacteria</taxon>
        <taxon>Bacillati</taxon>
        <taxon>Bacillota</taxon>
        <taxon>Bacilli</taxon>
        <taxon>Bacillales</taxon>
        <taxon>Paenibacillaceae</taxon>
        <taxon>Paenibacillus</taxon>
    </lineage>
</organism>
<dbReference type="AlphaFoldDB" id="A0A3G9IST5"/>
<dbReference type="KEGG" id="pbk:Back11_26370"/>
<dbReference type="EMBL" id="AP019308">
    <property type="protein sequence ID" value="BBH21292.1"/>
    <property type="molecule type" value="Genomic_DNA"/>
</dbReference>
<dbReference type="RefSeq" id="WP_125657569.1">
    <property type="nucleotide sequence ID" value="NZ_AP019308.1"/>
</dbReference>
<accession>A0A3G9IST5</accession>
<sequence length="204" mass="22864">MEEPKQKRPIFTPIVLLLLTFSVTANLFLFTRSIQSNQNELADRGFAVMDTAKQTKLHVSQVLTNVQALLDTDDIGKRLAAKSALIAAFNEKRDLVRIIDEAAITNEKPLLASPKRNAAEFLEQVDQSLQAIGNHEGSLTDAERAYLKQVFEVYTKLQAAVDSLNYKTISRTTALTVLLDDKWVIASKKMLEIMNEPDNVTYKP</sequence>